<keyword evidence="5" id="KW-1185">Reference proteome</keyword>
<dbReference type="PROSITE" id="PS51186">
    <property type="entry name" value="GNAT"/>
    <property type="match status" value="1"/>
</dbReference>
<evidence type="ECO:0000256" key="1">
    <source>
        <dbReference type="ARBA" id="ARBA00022679"/>
    </source>
</evidence>
<organism evidence="4 5">
    <name type="scientific">Natronosalvus rutilus</name>
    <dbReference type="NCBI Taxonomy" id="2953753"/>
    <lineage>
        <taxon>Archaea</taxon>
        <taxon>Methanobacteriati</taxon>
        <taxon>Methanobacteriota</taxon>
        <taxon>Stenosarchaea group</taxon>
        <taxon>Halobacteria</taxon>
        <taxon>Halobacteriales</taxon>
        <taxon>Natrialbaceae</taxon>
        <taxon>Natronosalvus</taxon>
    </lineage>
</organism>
<evidence type="ECO:0000313" key="4">
    <source>
        <dbReference type="EMBL" id="UTF54097.1"/>
    </source>
</evidence>
<dbReference type="GO" id="GO:0016747">
    <property type="term" value="F:acyltransferase activity, transferring groups other than amino-acyl groups"/>
    <property type="evidence" value="ECO:0007669"/>
    <property type="project" value="InterPro"/>
</dbReference>
<gene>
    <name evidence="4" type="ORF">NGM29_02085</name>
</gene>
<dbReference type="InterPro" id="IPR000182">
    <property type="entry name" value="GNAT_dom"/>
</dbReference>
<dbReference type="InterPro" id="IPR016181">
    <property type="entry name" value="Acyl_CoA_acyltransferase"/>
</dbReference>
<keyword evidence="2" id="KW-0012">Acyltransferase</keyword>
<name>A0A9E7NCD3_9EURY</name>
<dbReference type="CDD" id="cd04301">
    <property type="entry name" value="NAT_SF"/>
    <property type="match status" value="1"/>
</dbReference>
<dbReference type="Pfam" id="PF00583">
    <property type="entry name" value="Acetyltransf_1"/>
    <property type="match status" value="1"/>
</dbReference>
<dbReference type="EMBL" id="CP100355">
    <property type="protein sequence ID" value="UTF54097.1"/>
    <property type="molecule type" value="Genomic_DNA"/>
</dbReference>
<evidence type="ECO:0000313" key="5">
    <source>
        <dbReference type="Proteomes" id="UP001056855"/>
    </source>
</evidence>
<evidence type="ECO:0000256" key="2">
    <source>
        <dbReference type="ARBA" id="ARBA00023315"/>
    </source>
</evidence>
<feature type="domain" description="N-acetyltransferase" evidence="3">
    <location>
        <begin position="4"/>
        <end position="171"/>
    </location>
</feature>
<dbReference type="RefSeq" id="WP_254158604.1">
    <property type="nucleotide sequence ID" value="NZ_CP100355.1"/>
</dbReference>
<keyword evidence="1" id="KW-0808">Transferase</keyword>
<dbReference type="Gene3D" id="3.40.630.30">
    <property type="match status" value="1"/>
</dbReference>
<proteinExistence type="predicted"/>
<dbReference type="GeneID" id="73288797"/>
<accession>A0A9E7NCD3</accession>
<reference evidence="4" key="1">
    <citation type="submission" date="2022-06" db="EMBL/GenBank/DDBJ databases">
        <title>Diverse halophilic archaea isolated from saline environments.</title>
        <authorList>
            <person name="Cui H.-L."/>
        </authorList>
    </citation>
    <scope>NUCLEOTIDE SEQUENCE</scope>
    <source>
        <strain evidence="4">WLHS1</strain>
    </source>
</reference>
<evidence type="ECO:0000259" key="3">
    <source>
        <dbReference type="PROSITE" id="PS51186"/>
    </source>
</evidence>
<dbReference type="KEGG" id="sawl:NGM29_02085"/>
<dbReference type="InterPro" id="IPR050832">
    <property type="entry name" value="Bact_Acetyltransf"/>
</dbReference>
<dbReference type="Proteomes" id="UP001056855">
    <property type="component" value="Chromosome"/>
</dbReference>
<dbReference type="PANTHER" id="PTHR43877">
    <property type="entry name" value="AMINOALKYLPHOSPHONATE N-ACETYLTRANSFERASE-RELATED-RELATED"/>
    <property type="match status" value="1"/>
</dbReference>
<dbReference type="SUPFAM" id="SSF55729">
    <property type="entry name" value="Acyl-CoA N-acyltransferases (Nat)"/>
    <property type="match status" value="1"/>
</dbReference>
<sequence>MSRLDIRRATGADAPAIARLYRQAYASAAQLGYPSRMTEIDAETVAEWLEREAVTLVASADGAGVAIDDVQTATDEDEFVGTVRLLEERDEPYLERLAVHPDWQGEGVATTLVDRVEELARGREYDCVQLTTFDEHPFLLKWYRERGYEPTEYHESSRHDYAFVSMEKSLE</sequence>
<protein>
    <submittedName>
        <fullName evidence="4">GNAT family N-acetyltransferase</fullName>
    </submittedName>
</protein>
<dbReference type="AlphaFoldDB" id="A0A9E7NCD3"/>